<dbReference type="Proteomes" id="UP000219482">
    <property type="component" value="Unassembled WGS sequence"/>
</dbReference>
<dbReference type="CDD" id="cd00093">
    <property type="entry name" value="HTH_XRE"/>
    <property type="match status" value="1"/>
</dbReference>
<organism evidence="4 5">
    <name type="scientific">Blastococcus haudaquaticus</name>
    <dbReference type="NCBI Taxonomy" id="1938745"/>
    <lineage>
        <taxon>Bacteria</taxon>
        <taxon>Bacillati</taxon>
        <taxon>Actinomycetota</taxon>
        <taxon>Actinomycetes</taxon>
        <taxon>Geodermatophilales</taxon>
        <taxon>Geodermatophilaceae</taxon>
        <taxon>Blastococcus</taxon>
    </lineage>
</organism>
<dbReference type="SUPFAM" id="SSF47413">
    <property type="entry name" value="lambda repressor-like DNA-binding domains"/>
    <property type="match status" value="1"/>
</dbReference>
<dbReference type="RefSeq" id="WP_097184411.1">
    <property type="nucleotide sequence ID" value="NZ_OCNK01000003.1"/>
</dbReference>
<dbReference type="PANTHER" id="PTHR46558">
    <property type="entry name" value="TRACRIPTIONAL REGULATORY PROTEIN-RELATED-RELATED"/>
    <property type="match status" value="1"/>
</dbReference>
<dbReference type="InterPro" id="IPR001387">
    <property type="entry name" value="Cro/C1-type_HTH"/>
</dbReference>
<dbReference type="SMART" id="SM00530">
    <property type="entry name" value="HTH_XRE"/>
    <property type="match status" value="1"/>
</dbReference>
<dbReference type="PROSITE" id="PS50943">
    <property type="entry name" value="HTH_CROC1"/>
    <property type="match status" value="1"/>
</dbReference>
<evidence type="ECO:0000256" key="2">
    <source>
        <dbReference type="SAM" id="MobiDB-lite"/>
    </source>
</evidence>
<evidence type="ECO:0000313" key="4">
    <source>
        <dbReference type="EMBL" id="SOE00624.1"/>
    </source>
</evidence>
<dbReference type="AlphaFoldDB" id="A0A286GZZ0"/>
<evidence type="ECO:0000259" key="3">
    <source>
        <dbReference type="PROSITE" id="PS50943"/>
    </source>
</evidence>
<evidence type="ECO:0000256" key="1">
    <source>
        <dbReference type="ARBA" id="ARBA00023125"/>
    </source>
</evidence>
<proteinExistence type="predicted"/>
<gene>
    <name evidence="4" type="ORF">SAMN06272739_2696</name>
</gene>
<dbReference type="Gene3D" id="1.10.260.40">
    <property type="entry name" value="lambda repressor-like DNA-binding domains"/>
    <property type="match status" value="1"/>
</dbReference>
<dbReference type="PANTHER" id="PTHR46558:SF4">
    <property type="entry name" value="DNA-BIDING PHAGE PROTEIN"/>
    <property type="match status" value="1"/>
</dbReference>
<reference evidence="5" key="1">
    <citation type="submission" date="2017-09" db="EMBL/GenBank/DDBJ databases">
        <authorList>
            <person name="Varghese N."/>
            <person name="Submissions S."/>
        </authorList>
    </citation>
    <scope>NUCLEOTIDE SEQUENCE [LARGE SCALE GENOMIC DNA]</scope>
    <source>
        <strain evidence="5">DSM 44270</strain>
    </source>
</reference>
<sequence>MSGERAGDAVYNRIALLRAEQQVTRRQLADALGVHYQTVGYLERGEYNPSLNLALRIAEFFALPVETIFSTEPFPRISDLPRTAAPADGAEPPGRTA</sequence>
<dbReference type="EMBL" id="OCNK01000003">
    <property type="protein sequence ID" value="SOE00624.1"/>
    <property type="molecule type" value="Genomic_DNA"/>
</dbReference>
<keyword evidence="5" id="KW-1185">Reference proteome</keyword>
<dbReference type="GO" id="GO:0003677">
    <property type="term" value="F:DNA binding"/>
    <property type="evidence" value="ECO:0007669"/>
    <property type="project" value="UniProtKB-KW"/>
</dbReference>
<name>A0A286GZZ0_9ACTN</name>
<feature type="region of interest" description="Disordered" evidence="2">
    <location>
        <begin position="77"/>
        <end position="97"/>
    </location>
</feature>
<accession>A0A286GZZ0</accession>
<feature type="domain" description="HTH cro/C1-type" evidence="3">
    <location>
        <begin position="14"/>
        <end position="68"/>
    </location>
</feature>
<keyword evidence="1 4" id="KW-0238">DNA-binding</keyword>
<dbReference type="OrthoDB" id="7428772at2"/>
<dbReference type="InterPro" id="IPR010982">
    <property type="entry name" value="Lambda_DNA-bd_dom_sf"/>
</dbReference>
<evidence type="ECO:0000313" key="5">
    <source>
        <dbReference type="Proteomes" id="UP000219482"/>
    </source>
</evidence>
<dbReference type="Pfam" id="PF01381">
    <property type="entry name" value="HTH_3"/>
    <property type="match status" value="1"/>
</dbReference>
<protein>
    <submittedName>
        <fullName evidence="4">DNA-binding transcriptional regulator, XRE-family HTH domain</fullName>
    </submittedName>
</protein>